<dbReference type="GO" id="GO:0006506">
    <property type="term" value="P:GPI anchor biosynthetic process"/>
    <property type="evidence" value="ECO:0007669"/>
    <property type="project" value="TreeGrafter"/>
</dbReference>
<keyword evidence="3" id="KW-0540">Nuclease</keyword>
<accession>A0A1I5BWJ3</accession>
<dbReference type="GO" id="GO:0016020">
    <property type="term" value="C:membrane"/>
    <property type="evidence" value="ECO:0007669"/>
    <property type="project" value="GOC"/>
</dbReference>
<dbReference type="PANTHER" id="PTHR14859:SF1">
    <property type="entry name" value="PGAP2-INTERACTING PROTEIN"/>
    <property type="match status" value="1"/>
</dbReference>
<evidence type="ECO:0000259" key="2">
    <source>
        <dbReference type="Pfam" id="PF03372"/>
    </source>
</evidence>
<dbReference type="AlphaFoldDB" id="A0A1I5BWJ3"/>
<evidence type="ECO:0000313" key="4">
    <source>
        <dbReference type="Proteomes" id="UP000199153"/>
    </source>
</evidence>
<reference evidence="3 4" key="1">
    <citation type="submission" date="2016-10" db="EMBL/GenBank/DDBJ databases">
        <authorList>
            <person name="de Groot N.N."/>
        </authorList>
    </citation>
    <scope>NUCLEOTIDE SEQUENCE [LARGE SCALE GENOMIC DNA]</scope>
    <source>
        <strain evidence="3 4">DSM 17794</strain>
    </source>
</reference>
<dbReference type="InterPro" id="IPR036691">
    <property type="entry name" value="Endo/exonu/phosph_ase_sf"/>
</dbReference>
<protein>
    <submittedName>
        <fullName evidence="3">Metal-dependent hydrolase, endonuclease/exonuclease/phosphatase family</fullName>
    </submittedName>
</protein>
<keyword evidence="1" id="KW-0732">Signal</keyword>
<feature type="chain" id="PRO_5011796626" evidence="1">
    <location>
        <begin position="27"/>
        <end position="277"/>
    </location>
</feature>
<sequence>MFARMLNLQNMLLLLSTFFLTSSTSAQPKISDTIRLLEEIKVMSYNIHHANPPSQPDSIDIDAIVRVIKDQDADLVALQEVDSGMERSGEGNQAALIAEKLNMYFYFSKALNYNGGEYGNAILSKFPIEEGSTYQLPNEPEANTEDRVMSTGKIRLPGGNEIIFGSTHLDYKENSPSRIRQIKRVLEILKEMDQPVILAGDFNDVPGSETIDLLASAFQLTCSNCPPTIPVIEPVKAIDFIAYNHPQQKFRTKAHKVIDEKYASDHRPVFALIELLK</sequence>
<dbReference type="InterPro" id="IPR051916">
    <property type="entry name" value="GPI-anchor_lipid_remodeler"/>
</dbReference>
<organism evidence="3 4">
    <name type="scientific">Salegentibacter flavus</name>
    <dbReference type="NCBI Taxonomy" id="287099"/>
    <lineage>
        <taxon>Bacteria</taxon>
        <taxon>Pseudomonadati</taxon>
        <taxon>Bacteroidota</taxon>
        <taxon>Flavobacteriia</taxon>
        <taxon>Flavobacteriales</taxon>
        <taxon>Flavobacteriaceae</taxon>
        <taxon>Salegentibacter</taxon>
    </lineage>
</organism>
<evidence type="ECO:0000256" key="1">
    <source>
        <dbReference type="SAM" id="SignalP"/>
    </source>
</evidence>
<keyword evidence="4" id="KW-1185">Reference proteome</keyword>
<dbReference type="InterPro" id="IPR005135">
    <property type="entry name" value="Endo/exonuclease/phosphatase"/>
</dbReference>
<dbReference type="RefSeq" id="WP_217648160.1">
    <property type="nucleotide sequence ID" value="NZ_FOVL01000017.1"/>
</dbReference>
<evidence type="ECO:0000313" key="3">
    <source>
        <dbReference type="EMBL" id="SFN79156.1"/>
    </source>
</evidence>
<dbReference type="GO" id="GO:0004519">
    <property type="term" value="F:endonuclease activity"/>
    <property type="evidence" value="ECO:0007669"/>
    <property type="project" value="UniProtKB-KW"/>
</dbReference>
<dbReference type="GO" id="GO:0004527">
    <property type="term" value="F:exonuclease activity"/>
    <property type="evidence" value="ECO:0007669"/>
    <property type="project" value="UniProtKB-KW"/>
</dbReference>
<feature type="signal peptide" evidence="1">
    <location>
        <begin position="1"/>
        <end position="26"/>
    </location>
</feature>
<dbReference type="STRING" id="287099.SAMN05660413_02596"/>
<keyword evidence="3" id="KW-0269">Exonuclease</keyword>
<gene>
    <name evidence="3" type="ORF">SAMN05660413_02596</name>
</gene>
<keyword evidence="3" id="KW-0378">Hydrolase</keyword>
<keyword evidence="3" id="KW-0255">Endonuclease</keyword>
<feature type="domain" description="Endonuclease/exonuclease/phosphatase" evidence="2">
    <location>
        <begin position="43"/>
        <end position="266"/>
    </location>
</feature>
<dbReference type="PANTHER" id="PTHR14859">
    <property type="entry name" value="CALCOFLUOR WHITE HYPERSENSITIVE PROTEIN PRECURSOR"/>
    <property type="match status" value="1"/>
</dbReference>
<dbReference type="EMBL" id="FOVL01000017">
    <property type="protein sequence ID" value="SFN79156.1"/>
    <property type="molecule type" value="Genomic_DNA"/>
</dbReference>
<dbReference type="Proteomes" id="UP000199153">
    <property type="component" value="Unassembled WGS sequence"/>
</dbReference>
<dbReference type="Pfam" id="PF03372">
    <property type="entry name" value="Exo_endo_phos"/>
    <property type="match status" value="1"/>
</dbReference>
<dbReference type="Gene3D" id="3.60.10.10">
    <property type="entry name" value="Endonuclease/exonuclease/phosphatase"/>
    <property type="match status" value="1"/>
</dbReference>
<dbReference type="SUPFAM" id="SSF56219">
    <property type="entry name" value="DNase I-like"/>
    <property type="match status" value="1"/>
</dbReference>
<name>A0A1I5BWJ3_9FLAO</name>
<proteinExistence type="predicted"/>